<organism evidence="10 11">
    <name type="scientific">Thiopseudomonas acetoxidans</name>
    <dbReference type="NCBI Taxonomy" id="3041622"/>
    <lineage>
        <taxon>Bacteria</taxon>
        <taxon>Pseudomonadati</taxon>
        <taxon>Pseudomonadota</taxon>
        <taxon>Gammaproteobacteria</taxon>
        <taxon>Pseudomonadales</taxon>
        <taxon>Pseudomonadaceae</taxon>
        <taxon>Thiopseudomonas</taxon>
    </lineage>
</organism>
<keyword evidence="7 8" id="KW-0093">Biotin biosynthesis</keyword>
<reference evidence="10 11" key="1">
    <citation type="submission" date="2023-06" db="EMBL/GenBank/DDBJ databases">
        <title>Thiopseudomonas sp. CY1220 draft genome sequence.</title>
        <authorList>
            <person name="Zhao G."/>
            <person name="An M."/>
        </authorList>
    </citation>
    <scope>NUCLEOTIDE SEQUENCE [LARGE SCALE GENOMIC DNA]</scope>
    <source>
        <strain evidence="10 11">CY1220</strain>
    </source>
</reference>
<evidence type="ECO:0000256" key="4">
    <source>
        <dbReference type="ARBA" id="ARBA00022603"/>
    </source>
</evidence>
<dbReference type="EMBL" id="JAUCDY010000014">
    <property type="protein sequence ID" value="MDM7858660.1"/>
    <property type="molecule type" value="Genomic_DNA"/>
</dbReference>
<evidence type="ECO:0000256" key="2">
    <source>
        <dbReference type="ARBA" id="ARBA00004746"/>
    </source>
</evidence>
<comment type="catalytic activity">
    <reaction evidence="1 8">
        <text>malonyl-[ACP] + S-adenosyl-L-methionine = malonyl-[ACP] methyl ester + S-adenosyl-L-homocysteine</text>
        <dbReference type="Rhea" id="RHEA:17105"/>
        <dbReference type="Rhea" id="RHEA-COMP:9623"/>
        <dbReference type="Rhea" id="RHEA-COMP:9954"/>
        <dbReference type="ChEBI" id="CHEBI:57856"/>
        <dbReference type="ChEBI" id="CHEBI:59789"/>
        <dbReference type="ChEBI" id="CHEBI:78449"/>
        <dbReference type="ChEBI" id="CHEBI:78845"/>
        <dbReference type="EC" id="2.1.1.197"/>
    </reaction>
</comment>
<keyword evidence="6 8" id="KW-0949">S-adenosyl-L-methionine</keyword>
<keyword evidence="11" id="KW-1185">Reference proteome</keyword>
<protein>
    <recommendedName>
        <fullName evidence="3 8">Malonyl-[acyl-carrier protein] O-methyltransferase</fullName>
        <shortName evidence="8">Malonyl-ACP O-methyltransferase</shortName>
        <ecNumber evidence="3 8">2.1.1.197</ecNumber>
    </recommendedName>
    <alternativeName>
        <fullName evidence="8">Biotin synthesis protein BioC</fullName>
    </alternativeName>
</protein>
<dbReference type="HAMAP" id="MF_00835">
    <property type="entry name" value="BioC"/>
    <property type="match status" value="1"/>
</dbReference>
<evidence type="ECO:0000256" key="1">
    <source>
        <dbReference type="ARBA" id="ARBA00000852"/>
    </source>
</evidence>
<dbReference type="PANTHER" id="PTHR13090">
    <property type="entry name" value="ARGININE-HYDROXYLASE NDUFAF5, MITOCHONDRIAL"/>
    <property type="match status" value="1"/>
</dbReference>
<name>A0ABT7SR53_9GAMM</name>
<comment type="pathway">
    <text evidence="2 8">Cofactor biosynthesis; biotin biosynthesis.</text>
</comment>
<comment type="caution">
    <text evidence="10">The sequence shown here is derived from an EMBL/GenBank/DDBJ whole genome shotgun (WGS) entry which is preliminary data.</text>
</comment>
<dbReference type="InterPro" id="IPR011814">
    <property type="entry name" value="BioC"/>
</dbReference>
<dbReference type="InterPro" id="IPR029063">
    <property type="entry name" value="SAM-dependent_MTases_sf"/>
</dbReference>
<dbReference type="Proteomes" id="UP001241056">
    <property type="component" value="Unassembled WGS sequence"/>
</dbReference>
<dbReference type="Pfam" id="PF08241">
    <property type="entry name" value="Methyltransf_11"/>
    <property type="match status" value="1"/>
</dbReference>
<evidence type="ECO:0000256" key="6">
    <source>
        <dbReference type="ARBA" id="ARBA00022691"/>
    </source>
</evidence>
<dbReference type="InterPro" id="IPR013216">
    <property type="entry name" value="Methyltransf_11"/>
</dbReference>
<dbReference type="Gene3D" id="3.40.50.150">
    <property type="entry name" value="Vaccinia Virus protein VP39"/>
    <property type="match status" value="1"/>
</dbReference>
<dbReference type="GO" id="GO:0032259">
    <property type="term" value="P:methylation"/>
    <property type="evidence" value="ECO:0007669"/>
    <property type="project" value="UniProtKB-KW"/>
</dbReference>
<dbReference type="NCBIfam" id="TIGR02072">
    <property type="entry name" value="BioC"/>
    <property type="match status" value="1"/>
</dbReference>
<feature type="domain" description="Methyltransferase type 11" evidence="9">
    <location>
        <begin position="53"/>
        <end position="146"/>
    </location>
</feature>
<evidence type="ECO:0000256" key="3">
    <source>
        <dbReference type="ARBA" id="ARBA00012327"/>
    </source>
</evidence>
<evidence type="ECO:0000313" key="11">
    <source>
        <dbReference type="Proteomes" id="UP001241056"/>
    </source>
</evidence>
<dbReference type="RefSeq" id="WP_289411441.1">
    <property type="nucleotide sequence ID" value="NZ_JAUCDY010000014.1"/>
</dbReference>
<evidence type="ECO:0000256" key="7">
    <source>
        <dbReference type="ARBA" id="ARBA00022756"/>
    </source>
</evidence>
<comment type="similarity">
    <text evidence="8">Belongs to the methyltransferase superfamily.</text>
</comment>
<proteinExistence type="inferred from homology"/>
<dbReference type="EC" id="2.1.1.197" evidence="3 8"/>
<accession>A0ABT7SR53</accession>
<dbReference type="GO" id="GO:0102130">
    <property type="term" value="F:malonyl-CoA methyltransferase activity"/>
    <property type="evidence" value="ECO:0007669"/>
    <property type="project" value="UniProtKB-EC"/>
</dbReference>
<dbReference type="SUPFAM" id="SSF53335">
    <property type="entry name" value="S-adenosyl-L-methionine-dependent methyltransferases"/>
    <property type="match status" value="1"/>
</dbReference>
<keyword evidence="4 8" id="KW-0489">Methyltransferase</keyword>
<gene>
    <name evidence="8 10" type="primary">bioC</name>
    <name evidence="10" type="ORF">QEZ41_10315</name>
</gene>
<sequence>MLSSVMPLHEVNPIATCFSQAACSYDSAAHLQREVGQQLLQLCPSALAVQHWLDLGCGTGYFSQQLAQRYPQAQGCGVDIAQGMLQHAQRLRPYASYLCADAQALPLVSNSVDLIFSSMALQWCDDFAAVLAEAKRVLKPNGIIAFTSVAEGTLYELKHSWQAVDNQPHINQFRRFADYQRLCEASGLKVVHLRCQTLQQHFSSVRELSQNLKQLGAHHVQTGRNNGLTSRQQYMKLSQAYEQQRQPQGLPVTWQMVYAVLQAV</sequence>
<evidence type="ECO:0000256" key="8">
    <source>
        <dbReference type="HAMAP-Rule" id="MF_00835"/>
    </source>
</evidence>
<evidence type="ECO:0000256" key="5">
    <source>
        <dbReference type="ARBA" id="ARBA00022679"/>
    </source>
</evidence>
<keyword evidence="5 8" id="KW-0808">Transferase</keyword>
<dbReference type="CDD" id="cd02440">
    <property type="entry name" value="AdoMet_MTases"/>
    <property type="match status" value="1"/>
</dbReference>
<comment type="function">
    <text evidence="8">Converts the free carboxyl group of a malonyl-thioester to its methyl ester by transfer of a methyl group from S-adenosyl-L-methionine (SAM). It allows to synthesize pimeloyl-ACP via the fatty acid synthetic pathway.</text>
</comment>
<dbReference type="InterPro" id="IPR050602">
    <property type="entry name" value="Malonyl-ACP_OMT"/>
</dbReference>
<dbReference type="PANTHER" id="PTHR13090:SF1">
    <property type="entry name" value="ARGININE-HYDROXYLASE NDUFAF5, MITOCHONDRIAL"/>
    <property type="match status" value="1"/>
</dbReference>
<evidence type="ECO:0000259" key="9">
    <source>
        <dbReference type="Pfam" id="PF08241"/>
    </source>
</evidence>
<evidence type="ECO:0000313" key="10">
    <source>
        <dbReference type="EMBL" id="MDM7858660.1"/>
    </source>
</evidence>